<protein>
    <submittedName>
        <fullName evidence="2">Uncharacterized protein</fullName>
    </submittedName>
</protein>
<evidence type="ECO:0000313" key="2">
    <source>
        <dbReference type="EMBL" id="KAK3682325.1"/>
    </source>
</evidence>
<gene>
    <name evidence="2" type="ORF">B0T22DRAFT_539432</name>
</gene>
<proteinExistence type="predicted"/>
<name>A0AAE0X0V3_9PEZI</name>
<evidence type="ECO:0000256" key="1">
    <source>
        <dbReference type="SAM" id="MobiDB-lite"/>
    </source>
</evidence>
<keyword evidence="3" id="KW-1185">Reference proteome</keyword>
<feature type="compositionally biased region" description="Low complexity" evidence="1">
    <location>
        <begin position="336"/>
        <end position="345"/>
    </location>
</feature>
<dbReference type="EMBL" id="JAULSO010000005">
    <property type="protein sequence ID" value="KAK3682325.1"/>
    <property type="molecule type" value="Genomic_DNA"/>
</dbReference>
<organism evidence="2 3">
    <name type="scientific">Podospora appendiculata</name>
    <dbReference type="NCBI Taxonomy" id="314037"/>
    <lineage>
        <taxon>Eukaryota</taxon>
        <taxon>Fungi</taxon>
        <taxon>Dikarya</taxon>
        <taxon>Ascomycota</taxon>
        <taxon>Pezizomycotina</taxon>
        <taxon>Sordariomycetes</taxon>
        <taxon>Sordariomycetidae</taxon>
        <taxon>Sordariales</taxon>
        <taxon>Podosporaceae</taxon>
        <taxon>Podospora</taxon>
    </lineage>
</organism>
<comment type="caution">
    <text evidence="2">The sequence shown here is derived from an EMBL/GenBank/DDBJ whole genome shotgun (WGS) entry which is preliminary data.</text>
</comment>
<accession>A0AAE0X0V3</accession>
<reference evidence="2" key="1">
    <citation type="journal article" date="2023" name="Mol. Phylogenet. Evol.">
        <title>Genome-scale phylogeny and comparative genomics of the fungal order Sordariales.</title>
        <authorList>
            <person name="Hensen N."/>
            <person name="Bonometti L."/>
            <person name="Westerberg I."/>
            <person name="Brannstrom I.O."/>
            <person name="Guillou S."/>
            <person name="Cros-Aarteil S."/>
            <person name="Calhoun S."/>
            <person name="Haridas S."/>
            <person name="Kuo A."/>
            <person name="Mondo S."/>
            <person name="Pangilinan J."/>
            <person name="Riley R."/>
            <person name="LaButti K."/>
            <person name="Andreopoulos B."/>
            <person name="Lipzen A."/>
            <person name="Chen C."/>
            <person name="Yan M."/>
            <person name="Daum C."/>
            <person name="Ng V."/>
            <person name="Clum A."/>
            <person name="Steindorff A."/>
            <person name="Ohm R.A."/>
            <person name="Martin F."/>
            <person name="Silar P."/>
            <person name="Natvig D.O."/>
            <person name="Lalanne C."/>
            <person name="Gautier V."/>
            <person name="Ament-Velasquez S.L."/>
            <person name="Kruys A."/>
            <person name="Hutchinson M.I."/>
            <person name="Powell A.J."/>
            <person name="Barry K."/>
            <person name="Miller A.N."/>
            <person name="Grigoriev I.V."/>
            <person name="Debuchy R."/>
            <person name="Gladieux P."/>
            <person name="Hiltunen Thoren M."/>
            <person name="Johannesson H."/>
        </authorList>
    </citation>
    <scope>NUCLEOTIDE SEQUENCE</scope>
    <source>
        <strain evidence="2">CBS 314.62</strain>
    </source>
</reference>
<reference evidence="2" key="2">
    <citation type="submission" date="2023-06" db="EMBL/GenBank/DDBJ databases">
        <authorList>
            <consortium name="Lawrence Berkeley National Laboratory"/>
            <person name="Haridas S."/>
            <person name="Hensen N."/>
            <person name="Bonometti L."/>
            <person name="Westerberg I."/>
            <person name="Brannstrom I.O."/>
            <person name="Guillou S."/>
            <person name="Cros-Aarteil S."/>
            <person name="Calhoun S."/>
            <person name="Kuo A."/>
            <person name="Mondo S."/>
            <person name="Pangilinan J."/>
            <person name="Riley R."/>
            <person name="Labutti K."/>
            <person name="Andreopoulos B."/>
            <person name="Lipzen A."/>
            <person name="Chen C."/>
            <person name="Yanf M."/>
            <person name="Daum C."/>
            <person name="Ng V."/>
            <person name="Clum A."/>
            <person name="Steindorff A."/>
            <person name="Ohm R."/>
            <person name="Martin F."/>
            <person name="Silar P."/>
            <person name="Natvig D."/>
            <person name="Lalanne C."/>
            <person name="Gautier V."/>
            <person name="Ament-Velasquez S.L."/>
            <person name="Kruys A."/>
            <person name="Hutchinson M.I."/>
            <person name="Powell A.J."/>
            <person name="Barry K."/>
            <person name="Miller A.N."/>
            <person name="Grigoriev I.V."/>
            <person name="Debuchy R."/>
            <person name="Gladieux P."/>
            <person name="Thoren M.H."/>
            <person name="Johannesson H."/>
        </authorList>
    </citation>
    <scope>NUCLEOTIDE SEQUENCE</scope>
    <source>
        <strain evidence="2">CBS 314.62</strain>
    </source>
</reference>
<feature type="compositionally biased region" description="Acidic residues" evidence="1">
    <location>
        <begin position="346"/>
        <end position="357"/>
    </location>
</feature>
<sequence length="365" mass="41211">MATISNLNRSRRSNRISPSQTRQPTAPLWPTPEPGSLHFLIRQHPRTPVLLAVEPMVHVGSQDENSLDENGEDENGKDEPENSEDENSQAEPKVEATAIFKKRPEVIEPTEEELCTFTKRQEALLTFMSPLLRWTEVRDCMEEILEEFKRKTIRTTMISFYFAQKFADSLPVTRLYRMSGKQAPTIAHVDFSHLWRLRDSLGYVYTLPDPEAEDRHNIPALTLRDKMIKTLQDTHRRYGSRQPAAAQAWRQSNPSAPPPSTWRCHVIATSSLPMRTGLTIYTADIQEVFLAKLDKPFVFSPALPLVVQVEDLPYQPGENCLLSLSKVLGVRAGAGDQSDLVSSDSSDSDETITDDSDFSVTELSD</sequence>
<feature type="compositionally biased region" description="Acidic residues" evidence="1">
    <location>
        <begin position="65"/>
        <end position="88"/>
    </location>
</feature>
<feature type="region of interest" description="Disordered" evidence="1">
    <location>
        <begin position="334"/>
        <end position="365"/>
    </location>
</feature>
<dbReference type="Proteomes" id="UP001270362">
    <property type="component" value="Unassembled WGS sequence"/>
</dbReference>
<feature type="region of interest" description="Disordered" evidence="1">
    <location>
        <begin position="59"/>
        <end position="94"/>
    </location>
</feature>
<feature type="region of interest" description="Disordered" evidence="1">
    <location>
        <begin position="1"/>
        <end position="38"/>
    </location>
</feature>
<evidence type="ECO:0000313" key="3">
    <source>
        <dbReference type="Proteomes" id="UP001270362"/>
    </source>
</evidence>
<dbReference type="AlphaFoldDB" id="A0AAE0X0V3"/>